<proteinExistence type="predicted"/>
<dbReference type="AlphaFoldDB" id="A0A562T4S7"/>
<accession>A0A562T4S7</accession>
<evidence type="ECO:0000313" key="3">
    <source>
        <dbReference type="Proteomes" id="UP000316778"/>
    </source>
</evidence>
<keyword evidence="3" id="KW-1185">Reference proteome</keyword>
<dbReference type="PROSITE" id="PS51257">
    <property type="entry name" value="PROKAR_LIPOPROTEIN"/>
    <property type="match status" value="1"/>
</dbReference>
<evidence type="ECO:0000256" key="1">
    <source>
        <dbReference type="SAM" id="MobiDB-lite"/>
    </source>
</evidence>
<feature type="region of interest" description="Disordered" evidence="1">
    <location>
        <begin position="255"/>
        <end position="274"/>
    </location>
</feature>
<comment type="caution">
    <text evidence="2">The sequence shown here is derived from an EMBL/GenBank/DDBJ whole genome shotgun (WGS) entry which is preliminary data.</text>
</comment>
<gene>
    <name evidence="2" type="ORF">LX66_2632</name>
</gene>
<dbReference type="EMBL" id="VLLG01000003">
    <property type="protein sequence ID" value="TWI88547.1"/>
    <property type="molecule type" value="Genomic_DNA"/>
</dbReference>
<dbReference type="OrthoDB" id="871919at2"/>
<dbReference type="RefSeq" id="WP_145714093.1">
    <property type="nucleotide sequence ID" value="NZ_BAAAFY010000001.1"/>
</dbReference>
<name>A0A562T4S7_CHIJA</name>
<protein>
    <submittedName>
        <fullName evidence="2">Uncharacterized protein</fullName>
    </submittedName>
</protein>
<evidence type="ECO:0000313" key="2">
    <source>
        <dbReference type="EMBL" id="TWI88547.1"/>
    </source>
</evidence>
<sequence>MRKHWCIIWASLLGCSAVVKGQSLAELERQLDSLLQKQAKNEVLIGIGYGNNPAYGAKTPDYEQPIVMKDFLAPSVAYYHKSGFFGALNAYYLFNSEKNPWFEWDLSAGYDYTKSRRFLAGISYTRYFFPDSSDVPATPINNELFAYFYYRGWWLQPGISLDFGWGSRTDQVTEYRQIGRSPLRIGEEITSKVSGSDFNMILALRHPFIFIDVLKYDDAILLTPSLGFTAGTANYYSNMKGFQYITRSAKIKNDIQKSKKNSNGEPVETEDHTGFEPRAVDVTLHLSYMIGKITFTPSYTVFKPLQGEEQNIMGYFTARISLAL</sequence>
<dbReference type="Proteomes" id="UP000316778">
    <property type="component" value="Unassembled WGS sequence"/>
</dbReference>
<reference evidence="2 3" key="1">
    <citation type="journal article" date="2013" name="Stand. Genomic Sci.">
        <title>Genomic Encyclopedia of Type Strains, Phase I: The one thousand microbial genomes (KMG-I) project.</title>
        <authorList>
            <person name="Kyrpides N.C."/>
            <person name="Woyke T."/>
            <person name="Eisen J.A."/>
            <person name="Garrity G."/>
            <person name="Lilburn T.G."/>
            <person name="Beck B.J."/>
            <person name="Whitman W.B."/>
            <person name="Hugenholtz P."/>
            <person name="Klenk H.P."/>
        </authorList>
    </citation>
    <scope>NUCLEOTIDE SEQUENCE [LARGE SCALE GENOMIC DNA]</scope>
    <source>
        <strain evidence="2 3">DSM 13484</strain>
    </source>
</reference>
<organism evidence="2 3">
    <name type="scientific">Chitinophaga japonensis</name>
    <name type="common">Flexibacter japonensis</name>
    <dbReference type="NCBI Taxonomy" id="104662"/>
    <lineage>
        <taxon>Bacteria</taxon>
        <taxon>Pseudomonadati</taxon>
        <taxon>Bacteroidota</taxon>
        <taxon>Chitinophagia</taxon>
        <taxon>Chitinophagales</taxon>
        <taxon>Chitinophagaceae</taxon>
        <taxon>Chitinophaga</taxon>
    </lineage>
</organism>